<keyword evidence="3" id="KW-0539">Nucleus</keyword>
<dbReference type="GeneID" id="117230591"/>
<dbReference type="PROSITE" id="PS50249">
    <property type="entry name" value="MPN"/>
    <property type="match status" value="1"/>
</dbReference>
<feature type="region of interest" description="Disordered" evidence="4">
    <location>
        <begin position="267"/>
        <end position="364"/>
    </location>
</feature>
<dbReference type="PANTHER" id="PTHR31728">
    <property type="entry name" value="ABRAXAS FAMILY MEMBER"/>
    <property type="match status" value="1"/>
</dbReference>
<dbReference type="CDD" id="cd23525">
    <property type="entry name" value="Abraxas_2_insects"/>
    <property type="match status" value="1"/>
</dbReference>
<evidence type="ECO:0000259" key="5">
    <source>
        <dbReference type="PROSITE" id="PS50249"/>
    </source>
</evidence>
<dbReference type="InterPro" id="IPR023238">
    <property type="entry name" value="FAM175"/>
</dbReference>
<dbReference type="GO" id="GO:0008017">
    <property type="term" value="F:microtubule binding"/>
    <property type="evidence" value="ECO:0007669"/>
    <property type="project" value="TreeGrafter"/>
</dbReference>
<dbReference type="Pfam" id="PF22299">
    <property type="entry name" value="BRISC_FAM175B_helical"/>
    <property type="match status" value="1"/>
</dbReference>
<gene>
    <name evidence="7" type="primary">LOC117230591</name>
</gene>
<dbReference type="RefSeq" id="XP_033344073.1">
    <property type="nucleotide sequence ID" value="XM_033488182.1"/>
</dbReference>
<evidence type="ECO:0000313" key="6">
    <source>
        <dbReference type="Proteomes" id="UP000504631"/>
    </source>
</evidence>
<dbReference type="AlphaFoldDB" id="A0A6J3JTK0"/>
<dbReference type="PRINTS" id="PR02051">
    <property type="entry name" value="PROTEINF175"/>
</dbReference>
<feature type="domain" description="MPN" evidence="5">
    <location>
        <begin position="7"/>
        <end position="160"/>
    </location>
</feature>
<dbReference type="InterPro" id="IPR055064">
    <property type="entry name" value="BRISC_FAM175B_helical"/>
</dbReference>
<dbReference type="Pfam" id="PF21125">
    <property type="entry name" value="MPN_2A_DUB_like"/>
    <property type="match status" value="1"/>
</dbReference>
<organism evidence="6 7">
    <name type="scientific">Bombus vosnesenskii</name>
    <dbReference type="NCBI Taxonomy" id="207650"/>
    <lineage>
        <taxon>Eukaryota</taxon>
        <taxon>Metazoa</taxon>
        <taxon>Ecdysozoa</taxon>
        <taxon>Arthropoda</taxon>
        <taxon>Hexapoda</taxon>
        <taxon>Insecta</taxon>
        <taxon>Pterygota</taxon>
        <taxon>Neoptera</taxon>
        <taxon>Endopterygota</taxon>
        <taxon>Hymenoptera</taxon>
        <taxon>Apocrita</taxon>
        <taxon>Aculeata</taxon>
        <taxon>Apoidea</taxon>
        <taxon>Anthophila</taxon>
        <taxon>Apidae</taxon>
        <taxon>Bombus</taxon>
        <taxon>Pyrobombus</taxon>
    </lineage>
</organism>
<evidence type="ECO:0000313" key="7">
    <source>
        <dbReference type="RefSeq" id="XP_033344073.1"/>
    </source>
</evidence>
<feature type="compositionally biased region" description="Polar residues" evidence="4">
    <location>
        <begin position="427"/>
        <end position="448"/>
    </location>
</feature>
<feature type="compositionally biased region" description="Polar residues" evidence="4">
    <location>
        <begin position="267"/>
        <end position="276"/>
    </location>
</feature>
<evidence type="ECO:0000256" key="3">
    <source>
        <dbReference type="ARBA" id="ARBA00023242"/>
    </source>
</evidence>
<keyword evidence="2" id="KW-0175">Coiled coil</keyword>
<comment type="subcellular location">
    <subcellularLocation>
        <location evidence="1">Nucleus</location>
    </subcellularLocation>
</comment>
<dbReference type="GO" id="GO:0005634">
    <property type="term" value="C:nucleus"/>
    <property type="evidence" value="ECO:0007669"/>
    <property type="project" value="UniProtKB-SubCell"/>
</dbReference>
<sequence length="465" mass="52391">MADSDFLITISGPALSLLFYENVRSSGTQMGFLLGETLEFVRKTDTDLYNQVETVKIYSNIEAVVTCPLPDSLHNSIGKINKEKLRDFLRDKSKQVIGWFHFRRDIALIPTFRDKLLHKEFSSYFSNENGCKEEFFVTCLLSSSTSSEKGTYKFKHVFLRQKKWTFEPVPLRISNLGSNSFAHEGSDYKPTPTKKSSDMPDVFTKFIDSLNLDLTKTSAVESAITIQKAAEEHLSQLIPDLCKSDLEVAELERQVKEFMLIKKTKVNGNSNNVTDSYESEKDEFTDARQKSGKTSPSRIEPLDDTCQESRTIKDHSTEPSKTMTAHKPKNSATCTEQNVDQDKSKRSTTSIMNSPSQDPPPINSVSEIKVNITENVSSKNRRFSNVESEIVKESICRGETNVSGFGRGRGKLLQDYIGLKKARRTSGPESSEANSVQNTSLQMSYNQITKKKVDSVRKSDTTNNH</sequence>
<feature type="region of interest" description="Disordered" evidence="4">
    <location>
        <begin position="421"/>
        <end position="465"/>
    </location>
</feature>
<dbReference type="InterPro" id="IPR037518">
    <property type="entry name" value="MPN"/>
</dbReference>
<dbReference type="GO" id="GO:0008608">
    <property type="term" value="P:attachment of spindle microtubules to kinetochore"/>
    <property type="evidence" value="ECO:0007669"/>
    <property type="project" value="TreeGrafter"/>
</dbReference>
<protein>
    <submittedName>
        <fullName evidence="7">BRISC complex subunit FAM175B-like</fullName>
    </submittedName>
</protein>
<evidence type="ECO:0000256" key="1">
    <source>
        <dbReference type="ARBA" id="ARBA00004123"/>
    </source>
</evidence>
<dbReference type="PANTHER" id="PTHR31728:SF5">
    <property type="entry name" value="OS07G0540200 PROTEIN"/>
    <property type="match status" value="1"/>
</dbReference>
<dbReference type="GO" id="GO:0070536">
    <property type="term" value="P:protein K63-linked deubiquitination"/>
    <property type="evidence" value="ECO:0007669"/>
    <property type="project" value="TreeGrafter"/>
</dbReference>
<dbReference type="Proteomes" id="UP000504631">
    <property type="component" value="Unplaced"/>
</dbReference>
<feature type="compositionally biased region" description="Polar residues" evidence="4">
    <location>
        <begin position="347"/>
        <end position="356"/>
    </location>
</feature>
<evidence type="ECO:0000256" key="2">
    <source>
        <dbReference type="ARBA" id="ARBA00023054"/>
    </source>
</evidence>
<accession>A0A6J3JTK0</accession>
<evidence type="ECO:0000256" key="4">
    <source>
        <dbReference type="SAM" id="MobiDB-lite"/>
    </source>
</evidence>
<reference evidence="7" key="1">
    <citation type="submission" date="2025-08" db="UniProtKB">
        <authorList>
            <consortium name="RefSeq"/>
        </authorList>
    </citation>
    <scope>IDENTIFICATION</scope>
    <source>
        <tissue evidence="7">Muscle</tissue>
    </source>
</reference>
<proteinExistence type="predicted"/>
<dbReference type="GO" id="GO:0090307">
    <property type="term" value="P:mitotic spindle assembly"/>
    <property type="evidence" value="ECO:0007669"/>
    <property type="project" value="TreeGrafter"/>
</dbReference>
<feature type="compositionally biased region" description="Basic and acidic residues" evidence="4">
    <location>
        <begin position="278"/>
        <end position="289"/>
    </location>
</feature>
<dbReference type="GO" id="GO:0031593">
    <property type="term" value="F:polyubiquitin modification-dependent protein binding"/>
    <property type="evidence" value="ECO:0007669"/>
    <property type="project" value="TreeGrafter"/>
</dbReference>
<keyword evidence="6" id="KW-1185">Reference proteome</keyword>
<name>A0A6J3JTK0_9HYME</name>
<feature type="compositionally biased region" description="Basic and acidic residues" evidence="4">
    <location>
        <begin position="451"/>
        <end position="465"/>
    </location>
</feature>
<dbReference type="KEGG" id="bvk:117230591"/>